<reference evidence="1" key="1">
    <citation type="submission" date="2017-05" db="UniProtKB">
        <authorList>
            <consortium name="EnsemblMetazoa"/>
        </authorList>
    </citation>
    <scope>IDENTIFICATION</scope>
</reference>
<protein>
    <submittedName>
        <fullName evidence="1">Uncharacterized protein</fullName>
    </submittedName>
</protein>
<accession>A0A1X7UU98</accession>
<evidence type="ECO:0000313" key="1">
    <source>
        <dbReference type="EnsemblMetazoa" id="Aqu2.1.31555_001"/>
    </source>
</evidence>
<organism evidence="1">
    <name type="scientific">Amphimedon queenslandica</name>
    <name type="common">Sponge</name>
    <dbReference type="NCBI Taxonomy" id="400682"/>
    <lineage>
        <taxon>Eukaryota</taxon>
        <taxon>Metazoa</taxon>
        <taxon>Porifera</taxon>
        <taxon>Demospongiae</taxon>
        <taxon>Heteroscleromorpha</taxon>
        <taxon>Haplosclerida</taxon>
        <taxon>Niphatidae</taxon>
        <taxon>Amphimedon</taxon>
    </lineage>
</organism>
<name>A0A1X7UU98_AMPQE</name>
<dbReference type="InParanoid" id="A0A1X7UU98"/>
<proteinExistence type="predicted"/>
<sequence length="185" mass="20638">MDYIGRFEYQPITTDPVTPTTIPVTSTNSHKRLQASNLESLTSSSKKSCIDTGSPPIVVGIGYNSGLKSYPLNTPKRKSFIRTISRCQNSAKSIARVALKDPDVIKYLAAGLGRQSKFEVKSLCSERVDSIQRSSDSDDIVNFPWATIIKEPKEHCPLLFKFMYAATTTRNIRPNRSKFICVPFV</sequence>
<dbReference type="AlphaFoldDB" id="A0A1X7UU98"/>
<dbReference type="EnsemblMetazoa" id="Aqu2.1.31555_001">
    <property type="protein sequence ID" value="Aqu2.1.31555_001"/>
    <property type="gene ID" value="Aqu2.1.31555"/>
</dbReference>
<dbReference type="OrthoDB" id="5966447at2759"/>